<dbReference type="Pfam" id="PF03480">
    <property type="entry name" value="DctP"/>
    <property type="match status" value="1"/>
</dbReference>
<feature type="signal peptide" evidence="5">
    <location>
        <begin position="1"/>
        <end position="27"/>
    </location>
</feature>
<dbReference type="SUPFAM" id="SSF53850">
    <property type="entry name" value="Periplasmic binding protein-like II"/>
    <property type="match status" value="1"/>
</dbReference>
<keyword evidence="6" id="KW-0675">Receptor</keyword>
<dbReference type="InterPro" id="IPR038404">
    <property type="entry name" value="TRAP_DctP_sf"/>
</dbReference>
<dbReference type="EMBL" id="OAOP01000001">
    <property type="protein sequence ID" value="SNX67108.1"/>
    <property type="molecule type" value="Genomic_DNA"/>
</dbReference>
<dbReference type="NCBIfam" id="NF037995">
    <property type="entry name" value="TRAP_S1"/>
    <property type="match status" value="1"/>
</dbReference>
<feature type="chain" id="PRO_5012040869" evidence="5">
    <location>
        <begin position="28"/>
        <end position="331"/>
    </location>
</feature>
<name>A0A285CJB4_9BACI</name>
<dbReference type="GO" id="GO:0055085">
    <property type="term" value="P:transmembrane transport"/>
    <property type="evidence" value="ECO:0007669"/>
    <property type="project" value="InterPro"/>
</dbReference>
<accession>A0A285CJB4</accession>
<comment type="subcellular location">
    <subcellularLocation>
        <location evidence="1">Cell envelope</location>
    </subcellularLocation>
</comment>
<evidence type="ECO:0000256" key="4">
    <source>
        <dbReference type="ARBA" id="ARBA00022729"/>
    </source>
</evidence>
<dbReference type="OrthoDB" id="9776801at2"/>
<dbReference type="PANTHER" id="PTHR33376:SF4">
    <property type="entry name" value="SIALIC ACID-BINDING PERIPLASMIC PROTEIN SIAP"/>
    <property type="match status" value="1"/>
</dbReference>
<dbReference type="PANTHER" id="PTHR33376">
    <property type="match status" value="1"/>
</dbReference>
<proteinExistence type="inferred from homology"/>
<keyword evidence="7" id="KW-1185">Reference proteome</keyword>
<gene>
    <name evidence="6" type="ORF">SAMN05877753_101423</name>
</gene>
<dbReference type="InterPro" id="IPR018389">
    <property type="entry name" value="DctP_fam"/>
</dbReference>
<dbReference type="RefSeq" id="WP_097156932.1">
    <property type="nucleotide sequence ID" value="NZ_JBEPMQ010000003.1"/>
</dbReference>
<evidence type="ECO:0000313" key="6">
    <source>
        <dbReference type="EMBL" id="SNX67108.1"/>
    </source>
</evidence>
<evidence type="ECO:0000256" key="2">
    <source>
        <dbReference type="ARBA" id="ARBA00009023"/>
    </source>
</evidence>
<dbReference type="Gene3D" id="3.40.190.170">
    <property type="entry name" value="Bacterial extracellular solute-binding protein, family 7"/>
    <property type="match status" value="1"/>
</dbReference>
<dbReference type="PROSITE" id="PS51257">
    <property type="entry name" value="PROKAR_LIPOPROTEIN"/>
    <property type="match status" value="1"/>
</dbReference>
<evidence type="ECO:0000256" key="5">
    <source>
        <dbReference type="SAM" id="SignalP"/>
    </source>
</evidence>
<dbReference type="NCBIfam" id="TIGR00787">
    <property type="entry name" value="dctP"/>
    <property type="match status" value="1"/>
</dbReference>
<evidence type="ECO:0000313" key="7">
    <source>
        <dbReference type="Proteomes" id="UP000219546"/>
    </source>
</evidence>
<dbReference type="AlphaFoldDB" id="A0A285CJB4"/>
<dbReference type="GO" id="GO:0030288">
    <property type="term" value="C:outer membrane-bounded periplasmic space"/>
    <property type="evidence" value="ECO:0007669"/>
    <property type="project" value="InterPro"/>
</dbReference>
<dbReference type="InterPro" id="IPR004682">
    <property type="entry name" value="TRAP_DctP"/>
</dbReference>
<reference evidence="6 7" key="1">
    <citation type="submission" date="2017-08" db="EMBL/GenBank/DDBJ databases">
        <authorList>
            <person name="de Groot N.N."/>
        </authorList>
    </citation>
    <scope>NUCLEOTIDE SEQUENCE [LARGE SCALE GENOMIC DNA]</scope>
    <source>
        <strain evidence="6 7">JC228</strain>
    </source>
</reference>
<sequence>MKLKKLLLLIITASMVLVLGACGGSEAGGNGDEEIVLKFGHVLAPDHPYNLAAEKFKEILEENAPQPVKVEIFHSSQLGSERDLTEGLQLGTVDIAIAPGTISTFEPKMGVLDLPYIFRDKEHAYKVLDGEIGQELAKDLPSIDLRLLSYWENGFRHVTNSSKPIVTPEDLKGVKIRVPENSIYVDSFKTWGANVTTMAFGELFTALQQKTVDAQENPLALIATNKFYEAQEYLSLTGHFYGPAHVIISEHTWKKLSPEMQEAVQKAADEARDYERQLLADKDAEYLETLEAEGMKVNEVDLEAFQKASEPVWEMYRDEYGDLIDQIQNVK</sequence>
<evidence type="ECO:0000256" key="1">
    <source>
        <dbReference type="ARBA" id="ARBA00004196"/>
    </source>
</evidence>
<organism evidence="6 7">
    <name type="scientific">Bacillus oleivorans</name>
    <dbReference type="NCBI Taxonomy" id="1448271"/>
    <lineage>
        <taxon>Bacteria</taxon>
        <taxon>Bacillati</taxon>
        <taxon>Bacillota</taxon>
        <taxon>Bacilli</taxon>
        <taxon>Bacillales</taxon>
        <taxon>Bacillaceae</taxon>
        <taxon>Bacillus</taxon>
    </lineage>
</organism>
<dbReference type="Proteomes" id="UP000219546">
    <property type="component" value="Unassembled WGS sequence"/>
</dbReference>
<comment type="similarity">
    <text evidence="2">Belongs to the bacterial solute-binding protein 7 family.</text>
</comment>
<evidence type="ECO:0000256" key="3">
    <source>
        <dbReference type="ARBA" id="ARBA00022448"/>
    </source>
</evidence>
<dbReference type="CDD" id="cd13676">
    <property type="entry name" value="PBP2_TRAP_DctP2_like"/>
    <property type="match status" value="1"/>
</dbReference>
<protein>
    <submittedName>
        <fullName evidence="6">Tripartite ATP-independent transporter DctP family solute receptor</fullName>
    </submittedName>
</protein>
<dbReference type="PIRSF" id="PIRSF006470">
    <property type="entry name" value="DctB"/>
    <property type="match status" value="1"/>
</dbReference>
<keyword evidence="4 5" id="KW-0732">Signal</keyword>
<keyword evidence="3" id="KW-0813">Transport</keyword>